<dbReference type="AlphaFoldDB" id="A0AAJ2RAA6"/>
<sequence length="139" mass="15251">MNWQPIETAPKDGSLILLGAPNGVWVGKHLPAYTSGFAPKNPWSSMLLNHDHMAERYTRPTHWMPLPAAPGAEAPLDPAGEREAFEAWFSAAHHDRLDRNMPDKSYNSPGAECAWSAWQARATSAHQTPAETLAAKESP</sequence>
<comment type="caution">
    <text evidence="2">The sequence shown here is derived from an EMBL/GenBank/DDBJ whole genome shotgun (WGS) entry which is preliminary data.</text>
</comment>
<feature type="domain" description="DUF551" evidence="1">
    <location>
        <begin position="20"/>
        <end position="70"/>
    </location>
</feature>
<proteinExistence type="predicted"/>
<dbReference type="Pfam" id="PF26207">
    <property type="entry name" value="Phage_phiTE_015"/>
    <property type="match status" value="1"/>
</dbReference>
<evidence type="ECO:0000313" key="3">
    <source>
        <dbReference type="Proteomes" id="UP001287445"/>
    </source>
</evidence>
<dbReference type="InterPro" id="IPR007539">
    <property type="entry name" value="DUF551"/>
</dbReference>
<reference evidence="2" key="1">
    <citation type="submission" date="2023-11" db="EMBL/GenBank/DDBJ databases">
        <title>Identification and selenium tolerance of Delftia acidovorans R3-25.</title>
        <authorList>
            <person name="Zhang S."/>
            <person name="Liu Y."/>
            <person name="Guo Y."/>
        </authorList>
    </citation>
    <scope>NUCLEOTIDE SEQUENCE</scope>
    <source>
        <strain evidence="2">R3-25</strain>
    </source>
</reference>
<evidence type="ECO:0000259" key="1">
    <source>
        <dbReference type="Pfam" id="PF04448"/>
    </source>
</evidence>
<name>A0AAJ2RAA6_DELAC</name>
<accession>A0AAJ2RAA6</accession>
<dbReference type="EMBL" id="JAWWMZ010000022">
    <property type="protein sequence ID" value="MDX4957877.1"/>
    <property type="molecule type" value="Genomic_DNA"/>
</dbReference>
<protein>
    <submittedName>
        <fullName evidence="2">DUF551 domain-containing protein</fullName>
    </submittedName>
</protein>
<gene>
    <name evidence="2" type="ORF">SGN30_31035</name>
</gene>
<organism evidence="2 3">
    <name type="scientific">Delftia acidovorans</name>
    <name type="common">Pseudomonas acidovorans</name>
    <name type="synonym">Comamonas acidovorans</name>
    <dbReference type="NCBI Taxonomy" id="80866"/>
    <lineage>
        <taxon>Bacteria</taxon>
        <taxon>Pseudomonadati</taxon>
        <taxon>Pseudomonadota</taxon>
        <taxon>Betaproteobacteria</taxon>
        <taxon>Burkholderiales</taxon>
        <taxon>Comamonadaceae</taxon>
        <taxon>Delftia</taxon>
    </lineage>
</organism>
<dbReference type="InterPro" id="IPR058601">
    <property type="entry name" value="Phage_phiTE_015-like"/>
</dbReference>
<dbReference type="Proteomes" id="UP001287445">
    <property type="component" value="Unassembled WGS sequence"/>
</dbReference>
<dbReference type="Pfam" id="PF04448">
    <property type="entry name" value="DUF551"/>
    <property type="match status" value="1"/>
</dbReference>
<evidence type="ECO:0000313" key="2">
    <source>
        <dbReference type="EMBL" id="MDX4957877.1"/>
    </source>
</evidence>
<dbReference type="RefSeq" id="WP_319076943.1">
    <property type="nucleotide sequence ID" value="NZ_JAWWMZ010000022.1"/>
</dbReference>